<dbReference type="CDD" id="cd04301">
    <property type="entry name" value="NAT_SF"/>
    <property type="match status" value="1"/>
</dbReference>
<sequence length="164" mass="19164">MTLRKKKMISREHAGIFVREAGQSDVSTLIEYNLSLANETESILLDKDILRLGIEKALELNDCRYLVAELNNKIVGQTMVTSEWSDWRNGVIWWMQSVYVNPDYRKRGVFQSILKHIENLAEKIPEVKALRLYVMDDNQIAQRVYQNLGMNNSNYLVYEKPHKT</sequence>
<organism evidence="2">
    <name type="scientific">marine metagenome</name>
    <dbReference type="NCBI Taxonomy" id="408172"/>
    <lineage>
        <taxon>unclassified sequences</taxon>
        <taxon>metagenomes</taxon>
        <taxon>ecological metagenomes</taxon>
    </lineage>
</organism>
<feature type="domain" description="N-acetyltransferase" evidence="1">
    <location>
        <begin position="16"/>
        <end position="164"/>
    </location>
</feature>
<gene>
    <name evidence="2" type="ORF">METZ01_LOCUS400547</name>
</gene>
<accession>A0A382VMH3</accession>
<name>A0A382VMH3_9ZZZZ</name>
<dbReference type="InterPro" id="IPR000182">
    <property type="entry name" value="GNAT_dom"/>
</dbReference>
<dbReference type="EMBL" id="UINC01153137">
    <property type="protein sequence ID" value="SVD47693.1"/>
    <property type="molecule type" value="Genomic_DNA"/>
</dbReference>
<proteinExistence type="predicted"/>
<dbReference type="Pfam" id="PF00583">
    <property type="entry name" value="Acetyltransf_1"/>
    <property type="match status" value="1"/>
</dbReference>
<dbReference type="PROSITE" id="PS51186">
    <property type="entry name" value="GNAT"/>
    <property type="match status" value="1"/>
</dbReference>
<dbReference type="SUPFAM" id="SSF55729">
    <property type="entry name" value="Acyl-CoA N-acyltransferases (Nat)"/>
    <property type="match status" value="1"/>
</dbReference>
<dbReference type="GO" id="GO:0016747">
    <property type="term" value="F:acyltransferase activity, transferring groups other than amino-acyl groups"/>
    <property type="evidence" value="ECO:0007669"/>
    <property type="project" value="InterPro"/>
</dbReference>
<dbReference type="InterPro" id="IPR016181">
    <property type="entry name" value="Acyl_CoA_acyltransferase"/>
</dbReference>
<evidence type="ECO:0000259" key="1">
    <source>
        <dbReference type="PROSITE" id="PS51186"/>
    </source>
</evidence>
<reference evidence="2" key="1">
    <citation type="submission" date="2018-05" db="EMBL/GenBank/DDBJ databases">
        <authorList>
            <person name="Lanie J.A."/>
            <person name="Ng W.-L."/>
            <person name="Kazmierczak K.M."/>
            <person name="Andrzejewski T.M."/>
            <person name="Davidsen T.M."/>
            <person name="Wayne K.J."/>
            <person name="Tettelin H."/>
            <person name="Glass J.I."/>
            <person name="Rusch D."/>
            <person name="Podicherti R."/>
            <person name="Tsui H.-C.T."/>
            <person name="Winkler M.E."/>
        </authorList>
    </citation>
    <scope>NUCLEOTIDE SEQUENCE</scope>
</reference>
<protein>
    <recommendedName>
        <fullName evidence="1">N-acetyltransferase domain-containing protein</fullName>
    </recommendedName>
</protein>
<dbReference type="AlphaFoldDB" id="A0A382VMH3"/>
<dbReference type="Gene3D" id="3.40.630.30">
    <property type="match status" value="1"/>
</dbReference>
<evidence type="ECO:0000313" key="2">
    <source>
        <dbReference type="EMBL" id="SVD47693.1"/>
    </source>
</evidence>